<dbReference type="OMA" id="PEPIACY"/>
<dbReference type="AlphaFoldDB" id="A0A0E0HJZ2"/>
<accession>A0A0E0HJZ2</accession>
<keyword evidence="3" id="KW-1185">Reference proteome</keyword>
<feature type="region of interest" description="Disordered" evidence="1">
    <location>
        <begin position="1"/>
        <end position="87"/>
    </location>
</feature>
<dbReference type="EnsemblPlants" id="ONIVA06G01140.1">
    <property type="protein sequence ID" value="ONIVA06G01140.1"/>
    <property type="gene ID" value="ONIVA06G01140"/>
</dbReference>
<reference evidence="2" key="1">
    <citation type="submission" date="2015-04" db="UniProtKB">
        <authorList>
            <consortium name="EnsemblPlants"/>
        </authorList>
    </citation>
    <scope>IDENTIFICATION</scope>
    <source>
        <strain evidence="2">SL10</strain>
    </source>
</reference>
<organism evidence="2">
    <name type="scientific">Oryza nivara</name>
    <name type="common">Indian wild rice</name>
    <name type="synonym">Oryza sativa f. spontanea</name>
    <dbReference type="NCBI Taxonomy" id="4536"/>
    <lineage>
        <taxon>Eukaryota</taxon>
        <taxon>Viridiplantae</taxon>
        <taxon>Streptophyta</taxon>
        <taxon>Embryophyta</taxon>
        <taxon>Tracheophyta</taxon>
        <taxon>Spermatophyta</taxon>
        <taxon>Magnoliopsida</taxon>
        <taxon>Liliopsida</taxon>
        <taxon>Poales</taxon>
        <taxon>Poaceae</taxon>
        <taxon>BOP clade</taxon>
        <taxon>Oryzoideae</taxon>
        <taxon>Oryzeae</taxon>
        <taxon>Oryzinae</taxon>
        <taxon>Oryza</taxon>
    </lineage>
</organism>
<sequence>MAWTEDEAIGPDVASAGLHVSERIGRDAAAQPDLEEGPRGLTPRGHASHPYSSYPNEVGTPEPIASREAEAGTKTEIINDRLSSEKD</sequence>
<dbReference type="Proteomes" id="UP000006591">
    <property type="component" value="Chromosome 6"/>
</dbReference>
<dbReference type="HOGENOM" id="CLU_2692149_0_0_1"/>
<protein>
    <submittedName>
        <fullName evidence="2">Uncharacterized protein</fullName>
    </submittedName>
</protein>
<evidence type="ECO:0000313" key="2">
    <source>
        <dbReference type="EnsemblPlants" id="ONIVA06G01140.1"/>
    </source>
</evidence>
<dbReference type="STRING" id="4536.A0A0E0HJZ2"/>
<dbReference type="Gramene" id="ONIVA06G01140.1">
    <property type="protein sequence ID" value="ONIVA06G01140.1"/>
    <property type="gene ID" value="ONIVA06G01140"/>
</dbReference>
<feature type="compositionally biased region" description="Basic and acidic residues" evidence="1">
    <location>
        <begin position="65"/>
        <end position="87"/>
    </location>
</feature>
<proteinExistence type="predicted"/>
<evidence type="ECO:0000256" key="1">
    <source>
        <dbReference type="SAM" id="MobiDB-lite"/>
    </source>
</evidence>
<reference evidence="2" key="2">
    <citation type="submission" date="2018-04" db="EMBL/GenBank/DDBJ databases">
        <title>OnivRS2 (Oryza nivara Reference Sequence Version 2).</title>
        <authorList>
            <person name="Zhang J."/>
            <person name="Kudrna D."/>
            <person name="Lee S."/>
            <person name="Talag J."/>
            <person name="Rajasekar S."/>
            <person name="Welchert J."/>
            <person name="Hsing Y.-I."/>
            <person name="Wing R.A."/>
        </authorList>
    </citation>
    <scope>NUCLEOTIDE SEQUENCE [LARGE SCALE GENOMIC DNA]</scope>
    <source>
        <strain evidence="2">SL10</strain>
    </source>
</reference>
<name>A0A0E0HJZ2_ORYNI</name>
<evidence type="ECO:0000313" key="3">
    <source>
        <dbReference type="Proteomes" id="UP000006591"/>
    </source>
</evidence>